<protein>
    <submittedName>
        <fullName evidence="2">Uncharacterized protein</fullName>
    </submittedName>
</protein>
<dbReference type="KEGG" id="prel:PRELSG_0811300"/>
<reference evidence="2 3" key="1">
    <citation type="submission" date="2015-04" db="EMBL/GenBank/DDBJ databases">
        <authorList>
            <consortium name="Pathogen Informatics"/>
        </authorList>
    </citation>
    <scope>NUCLEOTIDE SEQUENCE [LARGE SCALE GENOMIC DNA]</scope>
    <source>
        <strain evidence="2 3">SGS1</strain>
    </source>
</reference>
<accession>A0A1J1H449</accession>
<dbReference type="GeneID" id="39735789"/>
<dbReference type="EMBL" id="LN835303">
    <property type="protein sequence ID" value="CRG99687.1"/>
    <property type="molecule type" value="Genomic_DNA"/>
</dbReference>
<sequence>MNKENIEKLLSIIDILDKITISNEAQNKSENKLKSFISGELSRAFDSSHNQSSLFPLNYEHDENDSNLNKIINEMKTTKSFFYMNKSNLGEEESKINDKNNSLRKDICSISPREKSNSAKLSYLSDEKNKKINTNPMINENEDNYTEFNRTYLDLKRVKTISKDDASKKTNYNEQIDKVSSRASDMFYFIKAETDNFASKRNSLNMLRDYFSDTELLLFNNNNEKKKKLLKMLKKKELRKYNNLKLRINSLESTTKIAQSKKYKTIKDQIESDGHLDHRIIGQLFEKIIEHLNFNLKETLNGYIKEINKLSKTNDNLNNKLETAVENNDEQAQEIRDLNKRIKLIEEQKLELNKVIEKYEFEIDNSKKLENKMQSNEKQRNALGHEIKILKKELNTMNALNDKIKKEKLLLLEEIKDQNYKIKREKDKLRVANNLILEKNNLISKLQLTKNVDIPYKEPKSKRHIFPYKTKNKIIDRYQSDTILDNYDRIKNKLFESNERCFFLSKTNLELFKGLKKKKKKIDTLNKQMSYLKHALLKGKEKLDQFYSPILKEKDISDGKSSINSDFSCKSENISKLMNEKNSSVIENNNKAYELNNNESLCKIKNLEEILNNKINENNLLKKKYEILYEKYIKLLKKKSRKNNDFTFIEKKIEEISSNNGVIHSFYLKKSQNTSKKNLRKDNKLISYIKAKVVDKNVNIDKFGYYKENNDYADVEFYVSNEILRRMDVKDILSIRYIYSYGNKKLTKEFDQNRSICNYYKCKC</sequence>
<feature type="coiled-coil region" evidence="1">
    <location>
        <begin position="590"/>
        <end position="631"/>
    </location>
</feature>
<dbReference type="RefSeq" id="XP_028532692.1">
    <property type="nucleotide sequence ID" value="XM_028676176.1"/>
</dbReference>
<evidence type="ECO:0000313" key="2">
    <source>
        <dbReference type="EMBL" id="CRG99687.1"/>
    </source>
</evidence>
<keyword evidence="3" id="KW-1185">Reference proteome</keyword>
<gene>
    <name evidence="2" type="ORF">PRELSG_0811300</name>
</gene>
<feature type="coiled-coil region" evidence="1">
    <location>
        <begin position="300"/>
        <end position="432"/>
    </location>
</feature>
<evidence type="ECO:0000256" key="1">
    <source>
        <dbReference type="SAM" id="Coils"/>
    </source>
</evidence>
<name>A0A1J1H449_PLARL</name>
<organism evidence="2 3">
    <name type="scientific">Plasmodium relictum</name>
    <dbReference type="NCBI Taxonomy" id="85471"/>
    <lineage>
        <taxon>Eukaryota</taxon>
        <taxon>Sar</taxon>
        <taxon>Alveolata</taxon>
        <taxon>Apicomplexa</taxon>
        <taxon>Aconoidasida</taxon>
        <taxon>Haemosporida</taxon>
        <taxon>Plasmodiidae</taxon>
        <taxon>Plasmodium</taxon>
        <taxon>Plasmodium (Haemamoeba)</taxon>
    </lineage>
</organism>
<proteinExistence type="predicted"/>
<evidence type="ECO:0000313" key="3">
    <source>
        <dbReference type="Proteomes" id="UP000220158"/>
    </source>
</evidence>
<dbReference type="Proteomes" id="UP000220158">
    <property type="component" value="Chromosome 8"/>
</dbReference>
<dbReference type="AlphaFoldDB" id="A0A1J1H449"/>
<keyword evidence="1" id="KW-0175">Coiled coil</keyword>
<dbReference type="OrthoDB" id="346017at2759"/>
<dbReference type="VEuPathDB" id="PlasmoDB:PRELSG_0811300"/>